<feature type="signal peptide" evidence="1">
    <location>
        <begin position="1"/>
        <end position="20"/>
    </location>
</feature>
<name>A0ABV8NXX1_9BURK</name>
<dbReference type="RefSeq" id="WP_217964077.1">
    <property type="nucleotide sequence ID" value="NZ_JAHTBN010000003.1"/>
</dbReference>
<evidence type="ECO:0000313" key="2">
    <source>
        <dbReference type="EMBL" id="MFC4200688.1"/>
    </source>
</evidence>
<dbReference type="Proteomes" id="UP001595848">
    <property type="component" value="Unassembled WGS sequence"/>
</dbReference>
<sequence>MASAALTASVGLAYGSSAIAAENAPQAAPAHAMAMNWFGGPVYDGAPALAATAALVQAGGGAEHFSFAQALVAMLGEKTVNAEVAKLTKQYGKKDVDGFLNGMTFAITDGLKRATEAGVKLPEAPADLKGVKLARTLVQAGTAPDGTFWAGYLFDKAISHKLHNQVMVDIDVKYGHGADQNTHKILNQAMYDVAHALGDTHVKLASLH</sequence>
<keyword evidence="3" id="KW-1185">Reference proteome</keyword>
<keyword evidence="1" id="KW-0732">Signal</keyword>
<feature type="chain" id="PRO_5045495562" evidence="1">
    <location>
        <begin position="21"/>
        <end position="208"/>
    </location>
</feature>
<reference evidence="3" key="1">
    <citation type="journal article" date="2019" name="Int. J. Syst. Evol. Microbiol.">
        <title>The Global Catalogue of Microorganisms (GCM) 10K type strain sequencing project: providing services to taxonomists for standard genome sequencing and annotation.</title>
        <authorList>
            <consortium name="The Broad Institute Genomics Platform"/>
            <consortium name="The Broad Institute Genome Sequencing Center for Infectious Disease"/>
            <person name="Wu L."/>
            <person name="Ma J."/>
        </authorList>
    </citation>
    <scope>NUCLEOTIDE SEQUENCE [LARGE SCALE GENOMIC DNA]</scope>
    <source>
        <strain evidence="3">LMG 24813</strain>
    </source>
</reference>
<proteinExistence type="predicted"/>
<protein>
    <submittedName>
        <fullName evidence="2">Uncharacterized protein</fullName>
    </submittedName>
</protein>
<dbReference type="EMBL" id="JBHSBV010000002">
    <property type="protein sequence ID" value="MFC4200688.1"/>
    <property type="molecule type" value="Genomic_DNA"/>
</dbReference>
<accession>A0ABV8NXX1</accession>
<comment type="caution">
    <text evidence="2">The sequence shown here is derived from an EMBL/GenBank/DDBJ whole genome shotgun (WGS) entry which is preliminary data.</text>
</comment>
<organism evidence="2 3">
    <name type="scientific">Candidimonas humi</name>
    <dbReference type="NCBI Taxonomy" id="683355"/>
    <lineage>
        <taxon>Bacteria</taxon>
        <taxon>Pseudomonadati</taxon>
        <taxon>Pseudomonadota</taxon>
        <taxon>Betaproteobacteria</taxon>
        <taxon>Burkholderiales</taxon>
        <taxon>Alcaligenaceae</taxon>
        <taxon>Candidimonas</taxon>
    </lineage>
</organism>
<evidence type="ECO:0000313" key="3">
    <source>
        <dbReference type="Proteomes" id="UP001595848"/>
    </source>
</evidence>
<evidence type="ECO:0000256" key="1">
    <source>
        <dbReference type="SAM" id="SignalP"/>
    </source>
</evidence>
<gene>
    <name evidence="2" type="ORF">ACFOY1_06965</name>
</gene>